<evidence type="ECO:0000256" key="1">
    <source>
        <dbReference type="SAM" id="Phobius"/>
    </source>
</evidence>
<keyword evidence="1" id="KW-1133">Transmembrane helix</keyword>
<sequence>MEIAGPPVTPTPDETTRRLTLKQRYDRYMARFKEFLSRYGMLAIAVHAVSCLIFYLGFVLLIRAGFQLQSTEGTVGAFAGAYVIYKATQVPRVALTFLITPFIDRIIRRMRNKGQGPSNPSTP</sequence>
<evidence type="ECO:0000313" key="3">
    <source>
        <dbReference type="Proteomes" id="UP000182719"/>
    </source>
</evidence>
<proteinExistence type="predicted"/>
<dbReference type="AlphaFoldDB" id="A0A1H8AX23"/>
<keyword evidence="1" id="KW-0472">Membrane</keyword>
<feature type="transmembrane region" description="Helical" evidence="1">
    <location>
        <begin position="39"/>
        <end position="62"/>
    </location>
</feature>
<dbReference type="EMBL" id="FOAP01000022">
    <property type="protein sequence ID" value="SEM74484.1"/>
    <property type="molecule type" value="Genomic_DNA"/>
</dbReference>
<dbReference type="PANTHER" id="PTHR21377">
    <property type="entry name" value="PROTEIN FAM210B, MITOCHONDRIAL"/>
    <property type="match status" value="1"/>
</dbReference>
<reference evidence="3" key="1">
    <citation type="submission" date="2016-10" db="EMBL/GenBank/DDBJ databases">
        <authorList>
            <person name="Varghese N."/>
            <person name="Submissions S."/>
        </authorList>
    </citation>
    <scope>NUCLEOTIDE SEQUENCE [LARGE SCALE GENOMIC DNA]</scope>
    <source>
        <strain evidence="3">DSM 17044</strain>
    </source>
</reference>
<keyword evidence="3" id="KW-1185">Reference proteome</keyword>
<accession>A0A1H8AX23</accession>
<evidence type="ECO:0000313" key="2">
    <source>
        <dbReference type="EMBL" id="SEM74484.1"/>
    </source>
</evidence>
<dbReference type="Proteomes" id="UP000182719">
    <property type="component" value="Unassembled WGS sequence"/>
</dbReference>
<keyword evidence="1" id="KW-0812">Transmembrane</keyword>
<protein>
    <recommendedName>
        <fullName evidence="4">DUF1279 domain-containing protein</fullName>
    </recommendedName>
</protein>
<evidence type="ECO:0008006" key="4">
    <source>
        <dbReference type="Google" id="ProtNLM"/>
    </source>
</evidence>
<dbReference type="InterPro" id="IPR045866">
    <property type="entry name" value="FAM210A/B-like"/>
</dbReference>
<feature type="transmembrane region" description="Helical" evidence="1">
    <location>
        <begin position="82"/>
        <end position="103"/>
    </location>
</feature>
<name>A0A1H8AX23_STIAU</name>
<gene>
    <name evidence="2" type="ORF">SAMN05444354_12262</name>
</gene>
<organism evidence="2 3">
    <name type="scientific">Stigmatella aurantiaca</name>
    <dbReference type="NCBI Taxonomy" id="41"/>
    <lineage>
        <taxon>Bacteria</taxon>
        <taxon>Pseudomonadati</taxon>
        <taxon>Myxococcota</taxon>
        <taxon>Myxococcia</taxon>
        <taxon>Myxococcales</taxon>
        <taxon>Cystobacterineae</taxon>
        <taxon>Archangiaceae</taxon>
        <taxon>Stigmatella</taxon>
    </lineage>
</organism>
<dbReference type="PANTHER" id="PTHR21377:SF0">
    <property type="entry name" value="PROTEIN FAM210B, MITOCHONDRIAL"/>
    <property type="match status" value="1"/>
</dbReference>